<feature type="transmembrane region" description="Helical" evidence="9">
    <location>
        <begin position="533"/>
        <end position="556"/>
    </location>
</feature>
<feature type="transmembrane region" description="Helical" evidence="9">
    <location>
        <begin position="299"/>
        <end position="317"/>
    </location>
</feature>
<sequence length="819" mass="91906">MADSEKDSPPYESTTKTHFDVEKIQPIVEISNTDLSDLLDTLRETIKDHELDPNFPTEILNSARAALQETPDKLDATRIQSIVAQIQAERDLLLNDSPYAEVRAVVDNTDDPSTPVNTFRAWSLGILFTILGTGIDQFFSLRYPGIYLYTVVAQLLAYACGVFMARVLPTTSYSVFGKNFSLNPGPFNQKEHMLITVMSNVAYGGLNGTAYVTYIFQVLKLDMFYGMKELANSAGFQILLTLSTQLIGYGCAGIARRFLVYPPAMMWPKNLAQIALNRALHNDGASGSINGWSMSRYRFFLYCFGAMFFYFWFPDYIFQALSYFNWMTWIAPENVKLAIITGSIGGMGFNPLPTFDWNMISYAFDPVVTPFFSLVNNVIGMGFVGIVIILPVYFCNVWNTAYLPINSNGIFDNTGSSYNVSRILNSEFTLDEAAYAEYGQAYLGAANSVLYSAFFAIYLATVVYAILYHNREIMTGFRAVLKWTSARDEYDDVHNRLMRAYKECPEWWYLSILAIAFIMGCVCCSVYDTGMPIWGIVIGLLLCVFLQIPIGIIMAVTNVEVTNNVIAEFIGGYAVPNNPVANMIFKSYGYIASAQSIQFAADLKLGHYMKIPPRTMFAAQTVATVIAGFVSIGVNAWQLSNIKDICTSHQSANFTCPGSHTFFTASIIWGVIGPARIYGDSGIYHPLEWGFLVGALLPIPTYFLAKRFPNSWVRYVHIPLLLNGVLWWAPYNFTYAWPALVVGFGFNYYVKRHYERWWQKYAYVLSSSFSCGIGIAGLIIFFAVQFKAVDINWWGNNVPYAGCDNNECPLLPIPEIGHF</sequence>
<evidence type="ECO:0000256" key="9">
    <source>
        <dbReference type="SAM" id="Phobius"/>
    </source>
</evidence>
<feature type="transmembrane region" description="Helical" evidence="9">
    <location>
        <begin position="236"/>
        <end position="259"/>
    </location>
</feature>
<evidence type="ECO:0000256" key="1">
    <source>
        <dbReference type="ARBA" id="ARBA00004141"/>
    </source>
</evidence>
<dbReference type="GO" id="GO:0035673">
    <property type="term" value="F:oligopeptide transmembrane transporter activity"/>
    <property type="evidence" value="ECO:0007669"/>
    <property type="project" value="InterPro"/>
</dbReference>
<dbReference type="GO" id="GO:0016020">
    <property type="term" value="C:membrane"/>
    <property type="evidence" value="ECO:0007669"/>
    <property type="project" value="UniProtKB-SubCell"/>
</dbReference>
<feature type="transmembrane region" description="Helical" evidence="9">
    <location>
        <begin position="146"/>
        <end position="168"/>
    </location>
</feature>
<dbReference type="PANTHER" id="PTHR22601">
    <property type="entry name" value="ISP4 LIKE PROTEIN"/>
    <property type="match status" value="1"/>
</dbReference>
<feature type="transmembrane region" description="Helical" evidence="9">
    <location>
        <begin position="689"/>
        <end position="705"/>
    </location>
</feature>
<evidence type="ECO:0000256" key="2">
    <source>
        <dbReference type="ARBA" id="ARBA00008807"/>
    </source>
</evidence>
<feature type="transmembrane region" description="Helical" evidence="9">
    <location>
        <begin position="735"/>
        <end position="750"/>
    </location>
</feature>
<keyword evidence="4 9" id="KW-0812">Transmembrane</keyword>
<dbReference type="OrthoDB" id="9986677at2759"/>
<dbReference type="AlphaFoldDB" id="A0A1V6RJE1"/>
<dbReference type="GO" id="GO:0015031">
    <property type="term" value="P:protein transport"/>
    <property type="evidence" value="ECO:0007669"/>
    <property type="project" value="UniProtKB-KW"/>
</dbReference>
<evidence type="ECO:0000256" key="3">
    <source>
        <dbReference type="ARBA" id="ARBA00022448"/>
    </source>
</evidence>
<accession>A0A1V6RJE1</accession>
<reference evidence="11" key="1">
    <citation type="journal article" date="2017" name="Nat. Microbiol.">
        <title>Global analysis of biosynthetic gene clusters reveals vast potential of secondary metabolite production in Penicillium species.</title>
        <authorList>
            <person name="Nielsen J.C."/>
            <person name="Grijseels S."/>
            <person name="Prigent S."/>
            <person name="Ji B."/>
            <person name="Dainat J."/>
            <person name="Nielsen K.F."/>
            <person name="Frisvad J.C."/>
            <person name="Workman M."/>
            <person name="Nielsen J."/>
        </authorList>
    </citation>
    <scope>NUCLEOTIDE SEQUENCE [LARGE SCALE GENOMIC DNA]</scope>
    <source>
        <strain evidence="11">IBT 29486</strain>
    </source>
</reference>
<evidence type="ECO:0000256" key="5">
    <source>
        <dbReference type="ARBA" id="ARBA00022856"/>
    </source>
</evidence>
<feature type="transmembrane region" description="Helical" evidence="9">
    <location>
        <begin position="367"/>
        <end position="394"/>
    </location>
</feature>
<feature type="transmembrane region" description="Helical" evidence="9">
    <location>
        <begin position="712"/>
        <end position="729"/>
    </location>
</feature>
<comment type="similarity">
    <text evidence="2">Belongs to the oligopeptide OPT transporter family.</text>
</comment>
<evidence type="ECO:0000256" key="7">
    <source>
        <dbReference type="ARBA" id="ARBA00022989"/>
    </source>
</evidence>
<feature type="transmembrane region" description="Helical" evidence="9">
    <location>
        <begin position="121"/>
        <end position="140"/>
    </location>
</feature>
<feature type="transmembrane region" description="Helical" evidence="9">
    <location>
        <begin position="617"/>
        <end position="637"/>
    </location>
</feature>
<proteinExistence type="inferred from homology"/>
<name>A0A1V6RJE1_9EURO</name>
<dbReference type="InterPro" id="IPR004648">
    <property type="entry name" value="Oligpept_transpt"/>
</dbReference>
<feature type="transmembrane region" description="Helical" evidence="9">
    <location>
        <begin position="762"/>
        <end position="784"/>
    </location>
</feature>
<dbReference type="NCBIfam" id="TIGR00727">
    <property type="entry name" value="ISP4_OPT"/>
    <property type="match status" value="1"/>
</dbReference>
<evidence type="ECO:0000313" key="10">
    <source>
        <dbReference type="EMBL" id="OQE01736.1"/>
    </source>
</evidence>
<comment type="caution">
    <text evidence="10">The sequence shown here is derived from an EMBL/GenBank/DDBJ whole genome shotgun (WGS) entry which is preliminary data.</text>
</comment>
<keyword evidence="8 9" id="KW-0472">Membrane</keyword>
<dbReference type="Proteomes" id="UP000191518">
    <property type="component" value="Unassembled WGS sequence"/>
</dbReference>
<gene>
    <name evidence="10" type="ORF">PENVUL_c041G03221</name>
</gene>
<keyword evidence="6" id="KW-0653">Protein transport</keyword>
<keyword evidence="7 9" id="KW-1133">Transmembrane helix</keyword>
<organism evidence="10 11">
    <name type="scientific">Penicillium vulpinum</name>
    <dbReference type="NCBI Taxonomy" id="29845"/>
    <lineage>
        <taxon>Eukaryota</taxon>
        <taxon>Fungi</taxon>
        <taxon>Dikarya</taxon>
        <taxon>Ascomycota</taxon>
        <taxon>Pezizomycotina</taxon>
        <taxon>Eurotiomycetes</taxon>
        <taxon>Eurotiomycetidae</taxon>
        <taxon>Eurotiales</taxon>
        <taxon>Aspergillaceae</taxon>
        <taxon>Penicillium</taxon>
    </lineage>
</organism>
<evidence type="ECO:0008006" key="12">
    <source>
        <dbReference type="Google" id="ProtNLM"/>
    </source>
</evidence>
<evidence type="ECO:0000313" key="11">
    <source>
        <dbReference type="Proteomes" id="UP000191518"/>
    </source>
</evidence>
<dbReference type="InterPro" id="IPR004813">
    <property type="entry name" value="OPT"/>
</dbReference>
<protein>
    <recommendedName>
        <fullName evidence="12">OPT family small oligopeptide transporter</fullName>
    </recommendedName>
</protein>
<evidence type="ECO:0000256" key="6">
    <source>
        <dbReference type="ARBA" id="ARBA00022927"/>
    </source>
</evidence>
<feature type="transmembrane region" description="Helical" evidence="9">
    <location>
        <begin position="507"/>
        <end position="527"/>
    </location>
</feature>
<evidence type="ECO:0000256" key="4">
    <source>
        <dbReference type="ARBA" id="ARBA00022692"/>
    </source>
</evidence>
<keyword evidence="11" id="KW-1185">Reference proteome</keyword>
<evidence type="ECO:0000256" key="8">
    <source>
        <dbReference type="ARBA" id="ARBA00023136"/>
    </source>
</evidence>
<dbReference type="NCBIfam" id="TIGR00728">
    <property type="entry name" value="OPT_sfam"/>
    <property type="match status" value="1"/>
</dbReference>
<feature type="transmembrane region" description="Helical" evidence="9">
    <location>
        <begin position="193"/>
        <end position="216"/>
    </location>
</feature>
<comment type="subcellular location">
    <subcellularLocation>
        <location evidence="1">Membrane</location>
        <topology evidence="1">Multi-pass membrane protein</topology>
    </subcellularLocation>
</comment>
<keyword evidence="3" id="KW-0813">Transport</keyword>
<dbReference type="Pfam" id="PF03169">
    <property type="entry name" value="OPT"/>
    <property type="match status" value="1"/>
</dbReference>
<feature type="transmembrane region" description="Helical" evidence="9">
    <location>
        <begin position="449"/>
        <end position="468"/>
    </location>
</feature>
<keyword evidence="5" id="KW-0571">Peptide transport</keyword>
<dbReference type="EMBL" id="MDYP01000041">
    <property type="protein sequence ID" value="OQE01736.1"/>
    <property type="molecule type" value="Genomic_DNA"/>
</dbReference>